<accession>A0AAE0NMA1</accession>
<feature type="region of interest" description="Disordered" evidence="1">
    <location>
        <begin position="295"/>
        <end position="314"/>
    </location>
</feature>
<dbReference type="EMBL" id="JAULSN010000001">
    <property type="protein sequence ID" value="KAK3384208.1"/>
    <property type="molecule type" value="Genomic_DNA"/>
</dbReference>
<dbReference type="InterPro" id="IPR039261">
    <property type="entry name" value="FNR_nucleotide-bd"/>
</dbReference>
<keyword evidence="4" id="KW-1185">Reference proteome</keyword>
<name>A0AAE0NMA1_9PEZI</name>
<reference evidence="3" key="2">
    <citation type="submission" date="2023-06" db="EMBL/GenBank/DDBJ databases">
        <authorList>
            <consortium name="Lawrence Berkeley National Laboratory"/>
            <person name="Haridas S."/>
            <person name="Hensen N."/>
            <person name="Bonometti L."/>
            <person name="Westerberg I."/>
            <person name="Brannstrom I.O."/>
            <person name="Guillou S."/>
            <person name="Cros-Aarteil S."/>
            <person name="Calhoun S."/>
            <person name="Kuo A."/>
            <person name="Mondo S."/>
            <person name="Pangilinan J."/>
            <person name="Riley R."/>
            <person name="Labutti K."/>
            <person name="Andreopoulos B."/>
            <person name="Lipzen A."/>
            <person name="Chen C."/>
            <person name="Yanf M."/>
            <person name="Daum C."/>
            <person name="Ng V."/>
            <person name="Clum A."/>
            <person name="Steindorff A."/>
            <person name="Ohm R."/>
            <person name="Martin F."/>
            <person name="Silar P."/>
            <person name="Natvig D."/>
            <person name="Lalanne C."/>
            <person name="Gautier V."/>
            <person name="Ament-Velasquez S.L."/>
            <person name="Kruys A."/>
            <person name="Hutchinson M.I."/>
            <person name="Powell A.J."/>
            <person name="Barry K."/>
            <person name="Miller A.N."/>
            <person name="Grigoriev I.V."/>
            <person name="Debuchy R."/>
            <person name="Gladieux P."/>
            <person name="Thoren M.H."/>
            <person name="Johannesson H."/>
        </authorList>
    </citation>
    <scope>NUCLEOTIDE SEQUENCE</scope>
    <source>
        <strain evidence="3">CBS 958.72</strain>
    </source>
</reference>
<evidence type="ECO:0000313" key="3">
    <source>
        <dbReference type="EMBL" id="KAK3384208.1"/>
    </source>
</evidence>
<protein>
    <recommendedName>
        <fullName evidence="2">FAD-binding FR-type domain-containing protein</fullName>
    </recommendedName>
</protein>
<proteinExistence type="predicted"/>
<gene>
    <name evidence="3" type="ORF">B0T24DRAFT_607567</name>
</gene>
<dbReference type="Gene3D" id="3.40.50.80">
    <property type="entry name" value="Nucleotide-binding domain of ferredoxin-NADP reductase (FNR) module"/>
    <property type="match status" value="1"/>
</dbReference>
<organism evidence="3 4">
    <name type="scientific">Lasiosphaeria ovina</name>
    <dbReference type="NCBI Taxonomy" id="92902"/>
    <lineage>
        <taxon>Eukaryota</taxon>
        <taxon>Fungi</taxon>
        <taxon>Dikarya</taxon>
        <taxon>Ascomycota</taxon>
        <taxon>Pezizomycotina</taxon>
        <taxon>Sordariomycetes</taxon>
        <taxon>Sordariomycetidae</taxon>
        <taxon>Sordariales</taxon>
        <taxon>Lasiosphaeriaceae</taxon>
        <taxon>Lasiosphaeria</taxon>
    </lineage>
</organism>
<evidence type="ECO:0000259" key="2">
    <source>
        <dbReference type="PROSITE" id="PS51384"/>
    </source>
</evidence>
<dbReference type="Proteomes" id="UP001287356">
    <property type="component" value="Unassembled WGS sequence"/>
</dbReference>
<dbReference type="PROSITE" id="PS51384">
    <property type="entry name" value="FAD_FR"/>
    <property type="match status" value="1"/>
</dbReference>
<dbReference type="Gene3D" id="2.30.110.10">
    <property type="entry name" value="Electron Transport, Fmn-binding Protein, Chain A"/>
    <property type="match status" value="1"/>
</dbReference>
<reference evidence="3" key="1">
    <citation type="journal article" date="2023" name="Mol. Phylogenet. Evol.">
        <title>Genome-scale phylogeny and comparative genomics of the fungal order Sordariales.</title>
        <authorList>
            <person name="Hensen N."/>
            <person name="Bonometti L."/>
            <person name="Westerberg I."/>
            <person name="Brannstrom I.O."/>
            <person name="Guillou S."/>
            <person name="Cros-Aarteil S."/>
            <person name="Calhoun S."/>
            <person name="Haridas S."/>
            <person name="Kuo A."/>
            <person name="Mondo S."/>
            <person name="Pangilinan J."/>
            <person name="Riley R."/>
            <person name="LaButti K."/>
            <person name="Andreopoulos B."/>
            <person name="Lipzen A."/>
            <person name="Chen C."/>
            <person name="Yan M."/>
            <person name="Daum C."/>
            <person name="Ng V."/>
            <person name="Clum A."/>
            <person name="Steindorff A."/>
            <person name="Ohm R.A."/>
            <person name="Martin F."/>
            <person name="Silar P."/>
            <person name="Natvig D.O."/>
            <person name="Lalanne C."/>
            <person name="Gautier V."/>
            <person name="Ament-Velasquez S.L."/>
            <person name="Kruys A."/>
            <person name="Hutchinson M.I."/>
            <person name="Powell A.J."/>
            <person name="Barry K."/>
            <person name="Miller A.N."/>
            <person name="Grigoriev I.V."/>
            <person name="Debuchy R."/>
            <person name="Gladieux P."/>
            <person name="Hiltunen Thoren M."/>
            <person name="Johannesson H."/>
        </authorList>
    </citation>
    <scope>NUCLEOTIDE SEQUENCE</scope>
    <source>
        <strain evidence="3">CBS 958.72</strain>
    </source>
</reference>
<dbReference type="SUPFAM" id="SSF52343">
    <property type="entry name" value="Ferredoxin reductase-like, C-terminal NADP-linked domain"/>
    <property type="match status" value="1"/>
</dbReference>
<dbReference type="InterPro" id="IPR012349">
    <property type="entry name" value="Split_barrel_FMN-bd"/>
</dbReference>
<evidence type="ECO:0000256" key="1">
    <source>
        <dbReference type="SAM" id="MobiDB-lite"/>
    </source>
</evidence>
<dbReference type="PANTHER" id="PTHR42815:SF2">
    <property type="entry name" value="FAD-BINDING, PUTATIVE (AFU_ORTHOLOGUE AFUA_6G07600)-RELATED"/>
    <property type="match status" value="1"/>
</dbReference>
<evidence type="ECO:0000313" key="4">
    <source>
        <dbReference type="Proteomes" id="UP001287356"/>
    </source>
</evidence>
<dbReference type="AlphaFoldDB" id="A0AAE0NMA1"/>
<dbReference type="PANTHER" id="PTHR42815">
    <property type="entry name" value="FAD-BINDING, PUTATIVE (AFU_ORTHOLOGUE AFUA_6G07600)-RELATED"/>
    <property type="match status" value="1"/>
</dbReference>
<comment type="caution">
    <text evidence="3">The sequence shown here is derived from an EMBL/GenBank/DDBJ whole genome shotgun (WGS) entry which is preliminary data.</text>
</comment>
<dbReference type="GO" id="GO:0016491">
    <property type="term" value="F:oxidoreductase activity"/>
    <property type="evidence" value="ECO:0007669"/>
    <property type="project" value="InterPro"/>
</dbReference>
<feature type="domain" description="FAD-binding FR-type" evidence="2">
    <location>
        <begin position="218"/>
        <end position="357"/>
    </location>
</feature>
<dbReference type="InterPro" id="IPR017927">
    <property type="entry name" value="FAD-bd_FR_type"/>
</dbReference>
<sequence>MLVQEALGNCPKYINKKDVVPHLPAPQLLWSSPSSSPPPPPALPAEALALIEKADMLFLSSTNGTTMDTNHRGGPAGFIRVVSNSPTTTEDGSGIVIAYPEFSGNRLYQSLGNLHVNPRIGVCIPDYDTSDVLYLTGETQLLVGAQAAALMPHTKLVVRIAVREARLVRDGLPFRAQAEEPSPYNPPVRRLATEGGLAASLPGAGAGAGATASGAREGGGAVATLVRREVITPSISRFTFTLASSGGTSKQPAAVWQPGQHVTLDFGAELDHGWSHMRNDDPQSLNDDFVRTFTVSNTPPQNEEGTASNNPQGTELQITARRHGPATRLLWTHQLRAAAPLEIPVVGFGGGEGFRISSGGSSSSSSSSSNKKAVFVAGGVGITPLLAQAPGLLLLSATAAGNVPQLSLLWSLRAADLGLAVDTFRQLPGLAPLTRLFVTGGDKEEDAVAAAALREIVGDEGQIVSRRRMAQSDLLGAKAGVRAKFYVCAGPEMTGVVLAWLGDGEEVVTESFNY</sequence>